<dbReference type="AlphaFoldDB" id="A0A917C9M5"/>
<evidence type="ECO:0000313" key="2">
    <source>
        <dbReference type="Proteomes" id="UP000606044"/>
    </source>
</evidence>
<gene>
    <name evidence="1" type="ORF">GCM10007301_43840</name>
</gene>
<sequence>MVKELLPAVVVAPTDRNLESDMLRKLALTGALVSLLGIAAFMAPHEANAGVIAATIAGLN</sequence>
<comment type="caution">
    <text evidence="1">The sequence shown here is derived from an EMBL/GenBank/DDBJ whole genome shotgun (WGS) entry which is preliminary data.</text>
</comment>
<dbReference type="Proteomes" id="UP000606044">
    <property type="component" value="Unassembled WGS sequence"/>
</dbReference>
<proteinExistence type="predicted"/>
<name>A0A917C9M5_9HYPH</name>
<accession>A0A917C9M5</accession>
<protein>
    <submittedName>
        <fullName evidence="1">Uncharacterized protein</fullName>
    </submittedName>
</protein>
<reference evidence="1" key="2">
    <citation type="submission" date="2020-09" db="EMBL/GenBank/DDBJ databases">
        <authorList>
            <person name="Sun Q."/>
            <person name="Sedlacek I."/>
        </authorList>
    </citation>
    <scope>NUCLEOTIDE SEQUENCE</scope>
    <source>
        <strain evidence="1">CCM 7897</strain>
    </source>
</reference>
<evidence type="ECO:0000313" key="1">
    <source>
        <dbReference type="EMBL" id="GGF79063.1"/>
    </source>
</evidence>
<reference evidence="1" key="1">
    <citation type="journal article" date="2014" name="Int. J. Syst. Evol. Microbiol.">
        <title>Complete genome sequence of Corynebacterium casei LMG S-19264T (=DSM 44701T), isolated from a smear-ripened cheese.</title>
        <authorList>
            <consortium name="US DOE Joint Genome Institute (JGI-PGF)"/>
            <person name="Walter F."/>
            <person name="Albersmeier A."/>
            <person name="Kalinowski J."/>
            <person name="Ruckert C."/>
        </authorList>
    </citation>
    <scope>NUCLEOTIDE SEQUENCE</scope>
    <source>
        <strain evidence="1">CCM 7897</strain>
    </source>
</reference>
<organism evidence="1 2">
    <name type="scientific">Azorhizobium oxalatiphilum</name>
    <dbReference type="NCBI Taxonomy" id="980631"/>
    <lineage>
        <taxon>Bacteria</taxon>
        <taxon>Pseudomonadati</taxon>
        <taxon>Pseudomonadota</taxon>
        <taxon>Alphaproteobacteria</taxon>
        <taxon>Hyphomicrobiales</taxon>
        <taxon>Xanthobacteraceae</taxon>
        <taxon>Azorhizobium</taxon>
    </lineage>
</organism>
<keyword evidence="2" id="KW-1185">Reference proteome</keyword>
<dbReference type="EMBL" id="BMCT01000007">
    <property type="protein sequence ID" value="GGF79063.1"/>
    <property type="molecule type" value="Genomic_DNA"/>
</dbReference>